<keyword evidence="2 6" id="KW-0808">Transferase</keyword>
<comment type="catalytic activity">
    <reaction evidence="3">
        <text>RX + glutathione = an S-substituted glutathione + a halide anion + H(+)</text>
        <dbReference type="Rhea" id="RHEA:16437"/>
        <dbReference type="ChEBI" id="CHEBI:15378"/>
        <dbReference type="ChEBI" id="CHEBI:16042"/>
        <dbReference type="ChEBI" id="CHEBI:17792"/>
        <dbReference type="ChEBI" id="CHEBI:57925"/>
        <dbReference type="ChEBI" id="CHEBI:90779"/>
        <dbReference type="EC" id="2.5.1.18"/>
    </reaction>
</comment>
<feature type="domain" description="GST N-terminal" evidence="4">
    <location>
        <begin position="2"/>
        <end position="77"/>
    </location>
</feature>
<dbReference type="InterPro" id="IPR010987">
    <property type="entry name" value="Glutathione-S-Trfase_C-like"/>
</dbReference>
<reference evidence="6" key="2">
    <citation type="submission" date="2018-04" db="EMBL/GenBank/DDBJ databases">
        <authorList>
            <person name="Lee J.-S."/>
        </authorList>
    </citation>
    <scope>NUCLEOTIDE SEQUENCE</scope>
</reference>
<dbReference type="EMBL" id="MH189316">
    <property type="protein sequence ID" value="AYN44484.1"/>
    <property type="molecule type" value="mRNA"/>
</dbReference>
<dbReference type="CDD" id="cd03192">
    <property type="entry name" value="GST_C_Sigma_like"/>
    <property type="match status" value="1"/>
</dbReference>
<dbReference type="SUPFAM" id="SSF47616">
    <property type="entry name" value="GST C-terminal domain-like"/>
    <property type="match status" value="1"/>
</dbReference>
<reference evidence="6" key="1">
    <citation type="journal article" date="2018" name="Comp. Biochem. Physiol. Part D Genomics Proteomics">
        <title>Genome-wide identification of the entire 90 glutathione S-transferase (GST) subfamily genes in four rotifer Brachionus species and transcriptional modulation in response to endocrine disrupting chemicals.</title>
        <authorList>
            <person name="Park J.C."/>
            <person name="Kim D.H."/>
            <person name="Lee M.C."/>
            <person name="Han J."/>
            <person name="Kim H.J."/>
            <person name="Hagiwara A."/>
            <person name="Hwang U.K."/>
            <person name="Park H.G."/>
            <person name="Lee J.S."/>
        </authorList>
    </citation>
    <scope>NUCLEOTIDE SEQUENCE</scope>
</reference>
<evidence type="ECO:0000256" key="2">
    <source>
        <dbReference type="ARBA" id="ARBA00022679"/>
    </source>
</evidence>
<sequence>MSNYKLYYFNGRGRAEISRLILAAAGVKYEDLRISDWPKTKSDAPLQQLPYIAIADLKLPQSLTIARYLAREYNLAGSNNLESAKADAIVDTCIDLMTSFYQKVFLISDMDAKEVALKKFLSDDAIKGLKNIEKLAREYGSKGYSVGNSLCWADLFIHEITYSLMTYQNDLLDGFEALRDIRQTVESNHNISEYLKNRPVTPF</sequence>
<name>A0A3G2JSC9_9BILA</name>
<evidence type="ECO:0000256" key="3">
    <source>
        <dbReference type="ARBA" id="ARBA00047960"/>
    </source>
</evidence>
<dbReference type="PROSITE" id="PS50405">
    <property type="entry name" value="GST_CTER"/>
    <property type="match status" value="1"/>
</dbReference>
<evidence type="ECO:0000259" key="5">
    <source>
        <dbReference type="PROSITE" id="PS50405"/>
    </source>
</evidence>
<dbReference type="AlphaFoldDB" id="A0A3G2JSC9"/>
<organism evidence="6">
    <name type="scientific">Brachionus calyciflorus</name>
    <dbReference type="NCBI Taxonomy" id="104777"/>
    <lineage>
        <taxon>Eukaryota</taxon>
        <taxon>Metazoa</taxon>
        <taxon>Spiralia</taxon>
        <taxon>Gnathifera</taxon>
        <taxon>Rotifera</taxon>
        <taxon>Eurotatoria</taxon>
        <taxon>Monogononta</taxon>
        <taxon>Pseudotrocha</taxon>
        <taxon>Ploima</taxon>
        <taxon>Brachionidae</taxon>
        <taxon>Brachionus</taxon>
    </lineage>
</organism>
<protein>
    <recommendedName>
        <fullName evidence="1">glutathione transferase</fullName>
        <ecNumber evidence="1">2.5.1.18</ecNumber>
    </recommendedName>
</protein>
<dbReference type="PANTHER" id="PTHR11571:SF224">
    <property type="entry name" value="HEMATOPOIETIC PROSTAGLANDIN D SYNTHASE"/>
    <property type="match status" value="1"/>
</dbReference>
<dbReference type="Pfam" id="PF02798">
    <property type="entry name" value="GST_N"/>
    <property type="match status" value="1"/>
</dbReference>
<proteinExistence type="evidence at transcript level"/>
<dbReference type="CDD" id="cd03039">
    <property type="entry name" value="GST_N_Sigma_like"/>
    <property type="match status" value="1"/>
</dbReference>
<dbReference type="InterPro" id="IPR050213">
    <property type="entry name" value="GST_superfamily"/>
</dbReference>
<dbReference type="Gene3D" id="1.20.1050.130">
    <property type="match status" value="1"/>
</dbReference>
<evidence type="ECO:0000256" key="1">
    <source>
        <dbReference type="ARBA" id="ARBA00012452"/>
    </source>
</evidence>
<dbReference type="SFLD" id="SFLDG01205">
    <property type="entry name" value="AMPS.1"/>
    <property type="match status" value="1"/>
</dbReference>
<dbReference type="SUPFAM" id="SSF52833">
    <property type="entry name" value="Thioredoxin-like"/>
    <property type="match status" value="1"/>
</dbReference>
<dbReference type="GO" id="GO:0006749">
    <property type="term" value="P:glutathione metabolic process"/>
    <property type="evidence" value="ECO:0007669"/>
    <property type="project" value="TreeGrafter"/>
</dbReference>
<dbReference type="InterPro" id="IPR036282">
    <property type="entry name" value="Glutathione-S-Trfase_C_sf"/>
</dbReference>
<dbReference type="EC" id="2.5.1.18" evidence="1"/>
<dbReference type="FunFam" id="1.20.1050.10:FF:000030">
    <property type="entry name" value="Glutathione S-transferase S1"/>
    <property type="match status" value="1"/>
</dbReference>
<dbReference type="InterPro" id="IPR036249">
    <property type="entry name" value="Thioredoxin-like_sf"/>
</dbReference>
<dbReference type="PANTHER" id="PTHR11571">
    <property type="entry name" value="GLUTATHIONE S-TRANSFERASE"/>
    <property type="match status" value="1"/>
</dbReference>
<evidence type="ECO:0000313" key="6">
    <source>
        <dbReference type="EMBL" id="AYN44484.1"/>
    </source>
</evidence>
<accession>A0A3G2JSC9</accession>
<feature type="domain" description="GST C-terminal" evidence="5">
    <location>
        <begin position="79"/>
        <end position="203"/>
    </location>
</feature>
<dbReference type="InterPro" id="IPR004046">
    <property type="entry name" value="GST_C"/>
</dbReference>
<dbReference type="InterPro" id="IPR004045">
    <property type="entry name" value="Glutathione_S-Trfase_N"/>
</dbReference>
<dbReference type="SFLD" id="SFLDG00363">
    <property type="entry name" value="AMPS_(cytGST):_Alpha-__Mu-__Pi"/>
    <property type="match status" value="1"/>
</dbReference>
<dbReference type="Pfam" id="PF14497">
    <property type="entry name" value="GST_C_3"/>
    <property type="match status" value="1"/>
</dbReference>
<dbReference type="InterPro" id="IPR040079">
    <property type="entry name" value="Glutathione_S-Trfase"/>
</dbReference>
<dbReference type="PROSITE" id="PS50404">
    <property type="entry name" value="GST_NTER"/>
    <property type="match status" value="1"/>
</dbReference>
<dbReference type="SFLD" id="SFLDS00019">
    <property type="entry name" value="Glutathione_Transferase_(cytos"/>
    <property type="match status" value="1"/>
</dbReference>
<evidence type="ECO:0000259" key="4">
    <source>
        <dbReference type="PROSITE" id="PS50404"/>
    </source>
</evidence>
<dbReference type="GO" id="GO:0004364">
    <property type="term" value="F:glutathione transferase activity"/>
    <property type="evidence" value="ECO:0007669"/>
    <property type="project" value="UniProtKB-EC"/>
</dbReference>